<dbReference type="InterPro" id="IPR009051">
    <property type="entry name" value="Helical_ferredxn"/>
</dbReference>
<evidence type="ECO:0000259" key="4">
    <source>
        <dbReference type="PROSITE" id="PS51379"/>
    </source>
</evidence>
<proteinExistence type="predicted"/>
<dbReference type="RefSeq" id="WP_152947837.1">
    <property type="nucleotide sequence ID" value="NZ_WHYR01000047.1"/>
</dbReference>
<comment type="caution">
    <text evidence="5">The sequence shown here is derived from an EMBL/GenBank/DDBJ whole genome shotgun (WGS) entry which is preliminary data.</text>
</comment>
<accession>A0A6N7ITI6</accession>
<dbReference type="Gene3D" id="1.10.1060.10">
    <property type="entry name" value="Alpha-helical ferredoxin"/>
    <property type="match status" value="1"/>
</dbReference>
<name>A0A6N7ITI6_9FIRM</name>
<keyword evidence="1" id="KW-0479">Metal-binding</keyword>
<dbReference type="Proteomes" id="UP000441717">
    <property type="component" value="Unassembled WGS sequence"/>
</dbReference>
<gene>
    <name evidence="5" type="ORF">GFC01_14065</name>
</gene>
<dbReference type="GO" id="GO:0046872">
    <property type="term" value="F:metal ion binding"/>
    <property type="evidence" value="ECO:0007669"/>
    <property type="project" value="UniProtKB-KW"/>
</dbReference>
<evidence type="ECO:0000256" key="2">
    <source>
        <dbReference type="ARBA" id="ARBA00023004"/>
    </source>
</evidence>
<evidence type="ECO:0000256" key="3">
    <source>
        <dbReference type="ARBA" id="ARBA00023014"/>
    </source>
</evidence>
<sequence length="320" mass="35129">MKAIQERLRTTAQQLLESGQVNLVIGYGPGSEAGRVIPLFISKPEEASRLVWNPLCVNNLAKYLTDYRNHPGKVAVVVKGCDSRAVVRLLQDQQIQREQVVVLGIPCSGLVNPAAAATQLDPAARIVSAGEDGQAFHLETDRGTVNLNREESLLAKCRECENHTPVLADIMLGEGIADEAPADPFKAVKALEELPVAGKSAFWDRQFSRCLRCYACRNVCPACTCRECIFDQAEPCWVAKANNLSENTAFHLIRAFHVAGRCVDCGECDRVCPVDIPLRLLNRKILKDIKDLFHVPTPGTILEELPVLGAFSPADPDEFM</sequence>
<feature type="domain" description="4Fe-4S ferredoxin-type" evidence="4">
    <location>
        <begin position="253"/>
        <end position="283"/>
    </location>
</feature>
<dbReference type="OrthoDB" id="9773828at2"/>
<evidence type="ECO:0000313" key="6">
    <source>
        <dbReference type="Proteomes" id="UP000441717"/>
    </source>
</evidence>
<evidence type="ECO:0000256" key="1">
    <source>
        <dbReference type="ARBA" id="ARBA00022723"/>
    </source>
</evidence>
<dbReference type="AlphaFoldDB" id="A0A6N7ITI6"/>
<dbReference type="PROSITE" id="PS51379">
    <property type="entry name" value="4FE4S_FER_2"/>
    <property type="match status" value="2"/>
</dbReference>
<dbReference type="InterPro" id="IPR007525">
    <property type="entry name" value="FrhB_FdhB_C"/>
</dbReference>
<dbReference type="InterPro" id="IPR017896">
    <property type="entry name" value="4Fe4S_Fe-S-bd"/>
</dbReference>
<dbReference type="InterPro" id="IPR017900">
    <property type="entry name" value="4Fe4S_Fe_S_CS"/>
</dbReference>
<dbReference type="SUPFAM" id="SSF46548">
    <property type="entry name" value="alpha-helical ferredoxin"/>
    <property type="match status" value="1"/>
</dbReference>
<dbReference type="Pfam" id="PF04432">
    <property type="entry name" value="FrhB_FdhB_C"/>
    <property type="match status" value="1"/>
</dbReference>
<protein>
    <submittedName>
        <fullName evidence="5">Dehydrogenase</fullName>
    </submittedName>
</protein>
<dbReference type="GO" id="GO:0051536">
    <property type="term" value="F:iron-sulfur cluster binding"/>
    <property type="evidence" value="ECO:0007669"/>
    <property type="project" value="UniProtKB-KW"/>
</dbReference>
<reference evidence="5 6" key="1">
    <citation type="submission" date="2019-10" db="EMBL/GenBank/DDBJ databases">
        <title>Comparative genomics of sulfur disproportionating microorganisms.</title>
        <authorList>
            <person name="Ward L.M."/>
            <person name="Bertran E."/>
            <person name="Johnston D."/>
        </authorList>
    </citation>
    <scope>NUCLEOTIDE SEQUENCE [LARGE SCALE GENOMIC DNA]</scope>
    <source>
        <strain evidence="5 6">DSM 14055</strain>
    </source>
</reference>
<keyword evidence="2" id="KW-0408">Iron</keyword>
<evidence type="ECO:0000313" key="5">
    <source>
        <dbReference type="EMBL" id="MQL53362.1"/>
    </source>
</evidence>
<dbReference type="PROSITE" id="PS00198">
    <property type="entry name" value="4FE4S_FER_1"/>
    <property type="match status" value="1"/>
</dbReference>
<keyword evidence="6" id="KW-1185">Reference proteome</keyword>
<feature type="domain" description="4Fe-4S ferredoxin-type" evidence="4">
    <location>
        <begin position="199"/>
        <end position="231"/>
    </location>
</feature>
<dbReference type="EMBL" id="WHYR01000047">
    <property type="protein sequence ID" value="MQL53362.1"/>
    <property type="molecule type" value="Genomic_DNA"/>
</dbReference>
<keyword evidence="3" id="KW-0411">Iron-sulfur</keyword>
<organism evidence="5 6">
    <name type="scientific">Desulfofundulus thermobenzoicus</name>
    <dbReference type="NCBI Taxonomy" id="29376"/>
    <lineage>
        <taxon>Bacteria</taxon>
        <taxon>Bacillati</taxon>
        <taxon>Bacillota</taxon>
        <taxon>Clostridia</taxon>
        <taxon>Eubacteriales</taxon>
        <taxon>Peptococcaceae</taxon>
        <taxon>Desulfofundulus</taxon>
    </lineage>
</organism>